<dbReference type="KEGG" id="mtun:MTUNDRAET4_0187.1"/>
<feature type="region of interest" description="Disordered" evidence="2">
    <location>
        <begin position="145"/>
        <end position="207"/>
    </location>
</feature>
<evidence type="ECO:0000313" key="4">
    <source>
        <dbReference type="EMBL" id="VFU16535.1"/>
    </source>
</evidence>
<evidence type="ECO:0000256" key="1">
    <source>
        <dbReference type="ARBA" id="ARBA00022679"/>
    </source>
</evidence>
<dbReference type="InterPro" id="IPR020615">
    <property type="entry name" value="Thiolase_acyl_enz_int_AS"/>
</dbReference>
<evidence type="ECO:0000259" key="3">
    <source>
        <dbReference type="Pfam" id="PF00108"/>
    </source>
</evidence>
<gene>
    <name evidence="4" type="ORF">MTUNDRAET4_0187</name>
</gene>
<proteinExistence type="predicted"/>
<feature type="compositionally biased region" description="Basic and acidic residues" evidence="2">
    <location>
        <begin position="186"/>
        <end position="207"/>
    </location>
</feature>
<dbReference type="SUPFAM" id="SSF53901">
    <property type="entry name" value="Thiolase-like"/>
    <property type="match status" value="1"/>
</dbReference>
<dbReference type="InterPro" id="IPR016039">
    <property type="entry name" value="Thiolase-like"/>
</dbReference>
<keyword evidence="1" id="KW-0808">Transferase</keyword>
<keyword evidence="4" id="KW-0614">Plasmid</keyword>
<dbReference type="Pfam" id="PF00108">
    <property type="entry name" value="Thiolase_N"/>
    <property type="match status" value="1"/>
</dbReference>
<feature type="compositionally biased region" description="Basic residues" evidence="2">
    <location>
        <begin position="145"/>
        <end position="158"/>
    </location>
</feature>
<protein>
    <recommendedName>
        <fullName evidence="3">Thiolase N-terminal domain-containing protein</fullName>
    </recommendedName>
</protein>
<dbReference type="PANTHER" id="PTHR43365">
    <property type="entry name" value="BLR7806 PROTEIN"/>
    <property type="match status" value="1"/>
</dbReference>
<accession>A0A4V6INF6</accession>
<evidence type="ECO:0000313" key="5">
    <source>
        <dbReference type="Proteomes" id="UP000294360"/>
    </source>
</evidence>
<reference evidence="4 5" key="1">
    <citation type="submission" date="2019-03" db="EMBL/GenBank/DDBJ databases">
        <authorList>
            <person name="Kox A.R. M."/>
        </authorList>
    </citation>
    <scope>NUCLEOTIDE SEQUENCE [LARGE SCALE GENOMIC DNA]</scope>
    <source>
        <strain evidence="4">MTUNDRAET4 annotated genome</strain>
        <plasmid evidence="5">2</plasmid>
    </source>
</reference>
<dbReference type="GO" id="GO:0016747">
    <property type="term" value="F:acyltransferase activity, transferring groups other than amino-acyl groups"/>
    <property type="evidence" value="ECO:0007669"/>
    <property type="project" value="InterPro"/>
</dbReference>
<feature type="domain" description="Thiolase N-terminal" evidence="3">
    <location>
        <begin position="5"/>
        <end position="127"/>
    </location>
</feature>
<dbReference type="Gene3D" id="3.40.47.10">
    <property type="match status" value="1"/>
</dbReference>
<dbReference type="Proteomes" id="UP000294360">
    <property type="component" value="Plasmid 2"/>
</dbReference>
<dbReference type="AlphaFoldDB" id="A0A4V6INF6"/>
<sequence length="207" mass="21880">MTKAVVAGYARSPFTLAKKGDLASVRPDELAAQVIRALVAKSGVAAGDIEDLLLGCAFPEGEQGLNLARLVSLLAGLPNSLGAATINRFCGSSMSSVHIAAGAIKMEAGEAFIAAGVESMSRVPIMGFNPPATPRLGRSHARRLYQHGRHGRERRRQMANRPPRTGGVLPAFAAARRGGARGRQVRGRDHTDHRQEGRGDAGRLHPP</sequence>
<dbReference type="PANTHER" id="PTHR43365:SF1">
    <property type="entry name" value="ACETYL-COA C-ACYLTRANSFERASE"/>
    <property type="match status" value="1"/>
</dbReference>
<geneLocation type="plasmid" evidence="4 5">
    <name>2</name>
</geneLocation>
<organism evidence="4 5">
    <name type="scientific">Methylocella tundrae</name>
    <dbReference type="NCBI Taxonomy" id="227605"/>
    <lineage>
        <taxon>Bacteria</taxon>
        <taxon>Pseudomonadati</taxon>
        <taxon>Pseudomonadota</taxon>
        <taxon>Alphaproteobacteria</taxon>
        <taxon>Hyphomicrobiales</taxon>
        <taxon>Beijerinckiaceae</taxon>
        <taxon>Methylocella</taxon>
    </lineage>
</organism>
<evidence type="ECO:0000256" key="2">
    <source>
        <dbReference type="SAM" id="MobiDB-lite"/>
    </source>
</evidence>
<dbReference type="InterPro" id="IPR020616">
    <property type="entry name" value="Thiolase_N"/>
</dbReference>
<dbReference type="PROSITE" id="PS00098">
    <property type="entry name" value="THIOLASE_1"/>
    <property type="match status" value="1"/>
</dbReference>
<name>A0A4V6INF6_METTU</name>
<dbReference type="EMBL" id="LR536451">
    <property type="protein sequence ID" value="VFU16535.1"/>
    <property type="molecule type" value="Genomic_DNA"/>
</dbReference>